<accession>A0ABX5XGW8</accession>
<evidence type="ECO:0000313" key="1">
    <source>
        <dbReference type="EMBL" id="QDV81248.1"/>
    </source>
</evidence>
<dbReference type="RefSeq" id="WP_145207079.1">
    <property type="nucleotide sequence ID" value="NZ_CP036432.1"/>
</dbReference>
<dbReference type="EMBL" id="CP036432">
    <property type="protein sequence ID" value="QDV81248.1"/>
    <property type="molecule type" value="Genomic_DNA"/>
</dbReference>
<evidence type="ECO:0000313" key="2">
    <source>
        <dbReference type="Proteomes" id="UP000318081"/>
    </source>
</evidence>
<sequence>MDPDQTFTEMLDAFGHGDYEGAAEHANNLAHWLNRGGFPPVLEVSTRVKQTFTVSDQLAREFCHAACRLVLDQHETGCDLDFTFEIGDVCQEKPEGPGMS</sequence>
<reference evidence="1 2" key="1">
    <citation type="submission" date="2019-02" db="EMBL/GenBank/DDBJ databases">
        <title>Deep-cultivation of Planctomycetes and their phenomic and genomic characterization uncovers novel biology.</title>
        <authorList>
            <person name="Wiegand S."/>
            <person name="Jogler M."/>
            <person name="Boedeker C."/>
            <person name="Pinto D."/>
            <person name="Vollmers J."/>
            <person name="Rivas-Marin E."/>
            <person name="Kohn T."/>
            <person name="Peeters S.H."/>
            <person name="Heuer A."/>
            <person name="Rast P."/>
            <person name="Oberbeckmann S."/>
            <person name="Bunk B."/>
            <person name="Jeske O."/>
            <person name="Meyerdierks A."/>
            <person name="Storesund J.E."/>
            <person name="Kallscheuer N."/>
            <person name="Luecker S."/>
            <person name="Lage O.M."/>
            <person name="Pohl T."/>
            <person name="Merkel B.J."/>
            <person name="Hornburger P."/>
            <person name="Mueller R.-W."/>
            <person name="Bruemmer F."/>
            <person name="Labrenz M."/>
            <person name="Spormann A.M."/>
            <person name="Op den Camp H."/>
            <person name="Overmann J."/>
            <person name="Amann R."/>
            <person name="Jetten M.S.M."/>
            <person name="Mascher T."/>
            <person name="Medema M.H."/>
            <person name="Devos D.P."/>
            <person name="Kaster A.-K."/>
            <person name="Ovreas L."/>
            <person name="Rohde M."/>
            <person name="Galperin M.Y."/>
            <person name="Jogler C."/>
        </authorList>
    </citation>
    <scope>NUCLEOTIDE SEQUENCE [LARGE SCALE GENOMIC DNA]</scope>
    <source>
        <strain evidence="1 2">TBK1r</strain>
    </source>
</reference>
<gene>
    <name evidence="1" type="ORF">TBK1r_01630</name>
</gene>
<protein>
    <submittedName>
        <fullName evidence="1">Uncharacterized protein</fullName>
    </submittedName>
</protein>
<dbReference type="Proteomes" id="UP000318081">
    <property type="component" value="Chromosome"/>
</dbReference>
<proteinExistence type="predicted"/>
<organism evidence="1 2">
    <name type="scientific">Stieleria magnilauensis</name>
    <dbReference type="NCBI Taxonomy" id="2527963"/>
    <lineage>
        <taxon>Bacteria</taxon>
        <taxon>Pseudomonadati</taxon>
        <taxon>Planctomycetota</taxon>
        <taxon>Planctomycetia</taxon>
        <taxon>Pirellulales</taxon>
        <taxon>Pirellulaceae</taxon>
        <taxon>Stieleria</taxon>
    </lineage>
</organism>
<name>A0ABX5XGW8_9BACT</name>
<keyword evidence="2" id="KW-1185">Reference proteome</keyword>